<keyword evidence="2" id="KW-0274">FAD</keyword>
<organism evidence="7 8">
    <name type="scientific">Symbiodinium microadriaticum</name>
    <name type="common">Dinoflagellate</name>
    <name type="synonym">Zooxanthella microadriatica</name>
    <dbReference type="NCBI Taxonomy" id="2951"/>
    <lineage>
        <taxon>Eukaryota</taxon>
        <taxon>Sar</taxon>
        <taxon>Alveolata</taxon>
        <taxon>Dinophyceae</taxon>
        <taxon>Suessiales</taxon>
        <taxon>Symbiodiniaceae</taxon>
        <taxon>Symbiodinium</taxon>
    </lineage>
</organism>
<gene>
    <name evidence="7" type="primary">abfD</name>
    <name evidence="7" type="ORF">AK812_SmicGene20282</name>
</gene>
<keyword evidence="7" id="KW-0413">Isomerase</keyword>
<dbReference type="InterPro" id="IPR004925">
    <property type="entry name" value="HpaB/PvcC/4-BUDH"/>
</dbReference>
<evidence type="ECO:0000259" key="6">
    <source>
        <dbReference type="Pfam" id="PF11794"/>
    </source>
</evidence>
<evidence type="ECO:0000313" key="7">
    <source>
        <dbReference type="EMBL" id="OLP97379.1"/>
    </source>
</evidence>
<sequence length="1624" mass="180621">MTQKCGGRVLTEEEGKPSFLGALEFRFAVQQESQDAIVRRSKRGMFAELFTWKRSRSAVPRKELRRLGKVDNICGENGVPVPEMDAIVLKWLGGKNLEDLNKTSATNSLSQTEWLSMEAAMPAEERQTHRNLQIFFMERAKAAGVKEKEEEEEDDDDPEMLALIENGGEAPEGGDAAESDDEDPRDTARKKQEEEDKEAVGTVEKQKNWSSVNLAFQESKLNYRGSFSALSFTNWLWYRVVRPKLEETKSKMVELSDEELEKYGIPDVEEVLGEFMPAQKKKEEEKDKKDKKDKKDDKDKKDKKDKKEEDDKKDKKDKKDAKDKKKKKDAVQLNQKEKLQVQNLIKNMIYGESGKNKTITTGWVNLVDEKDIPRLTPWEFQLAHIMRTSMALEYSAKKKKEVPDLNLYYEMCQSLADAIGLIKKQYSFEFPQNSLEDILPLQDALALQTRFREGSVAGAKFDLLWYLQNGAHLLAGSGFAKKHRTTVFKPFKIQELMIDAILQPGPQLVFGIAPPGTGKTAVVSHILNLFPVHTGLASFLFLKVESSCLESRRVSQTLHFQAPPAKRRRSAPATSKSLEPPTDISMAITLKGSVITEAILHGYKDVENRSVHLPLGWVALHTGKGKCDLRLDAIMRKLAEKPLPPDSKCPKGYVVGAAFVERSVRFPELRAEMGCSQDCDSPAGDVQHVEGCTFSPHAGGPICNILSASLRLKTPVPCPGEMGCWRLLEAVREKVVAQLDADEVMVFRKAEAERLPRPFPPTWAPTLRREEVRWNRDMLPERGAAAAARKGAPESGNAPAPAGAPAVTLSRFFRPKAALRGGHRGIQDVQDFLASSFKCNLECLKAKPGEAPAEVPDVAKAAEAAAPARSASTLDAPSFDPGAMDVIDVMDIIDLDDDPEIELISSETKVRDFDEKLVFCCPALPVVLSVGRISNTLGIPYAFCKGRRITPSYSCGRGLGTHVDMPAEPNKPAQSAVECLRYMVVKLNLERKKKRLAEKKRKRNLHDLKRFPRIFLMCDSASASWVLRQLDPNRTILVVDEPPMGSDVYPQNPEDNPLACAMMQAMMTPMYKTILMSATLPRPSALPTLVNSFLDRFHIKPEERDLHVRECMSTELDRGAVMCGPSGAVAFPHQSVSGFAELKKLCLRLPADPLVLKAYTERALATLLLRWRSLEKVRQNWANGQDPHSKAFDFPQSLNTRAMQKAGRVNTLLRHVKALGSTPDLEDLAQRAWPDSSGCGTTCGCSSSLSASATAAPAPALKAETPLAALSWPRGNPVQQPEIVTAEDFIESLRGRNLKVILQGELISEFVDHPIVWPSVNAMAESYRLAQENPELGAAIGFSGYRMSRFLHICESADDLVLQSQMQRELGRRTGTCFQRCVGQDASNAMWSTTYDIDQKFGTNYHQRFQDFMKMAQSKNLVLGGAMTDVKGDRSLNPSQQEDPDLFVRVAERRPNGGIVLRGCKAHQTGNLNSHWMILMPGSKMETADKDYAVSCAVPVDAPGITYIYGRQSCDLRAMEPGDIDQGNAKFGGQETMTIFEDVYVPPEYVFMDGEVDFTQSLVERFTAYHRRSYVCKAGLGDVMLGAAATVADYNGVAKASHIKDKLVEIAYLNELTVCSSYRN</sequence>
<evidence type="ECO:0000313" key="8">
    <source>
        <dbReference type="Proteomes" id="UP000186817"/>
    </source>
</evidence>
<dbReference type="GO" id="GO:0016853">
    <property type="term" value="F:isomerase activity"/>
    <property type="evidence" value="ECO:0007669"/>
    <property type="project" value="UniProtKB-KW"/>
</dbReference>
<keyword evidence="3" id="KW-0560">Oxidoreductase</keyword>
<keyword evidence="8" id="KW-1185">Reference proteome</keyword>
<feature type="region of interest" description="Disordered" evidence="4">
    <location>
        <begin position="560"/>
        <end position="580"/>
    </location>
</feature>
<feature type="compositionally biased region" description="Basic and acidic residues" evidence="4">
    <location>
        <begin position="280"/>
        <end position="323"/>
    </location>
</feature>
<dbReference type="SUPFAM" id="SSF56645">
    <property type="entry name" value="Acyl-CoA dehydrogenase NM domain-like"/>
    <property type="match status" value="1"/>
</dbReference>
<name>A0A1Q9DQC0_SYMMI</name>
<evidence type="ECO:0000256" key="3">
    <source>
        <dbReference type="ARBA" id="ARBA00023002"/>
    </source>
</evidence>
<feature type="compositionally biased region" description="Basic and acidic residues" evidence="4">
    <location>
        <begin position="185"/>
        <end position="194"/>
    </location>
</feature>
<comment type="caution">
    <text evidence="7">The sequence shown here is derived from an EMBL/GenBank/DDBJ whole genome shotgun (WGS) entry which is preliminary data.</text>
</comment>
<feature type="domain" description="HpaB/PvcC/4-BUDH N-terminal" evidence="6">
    <location>
        <begin position="1285"/>
        <end position="1552"/>
    </location>
</feature>
<feature type="region of interest" description="Disordered" evidence="4">
    <location>
        <begin position="166"/>
        <end position="205"/>
    </location>
</feature>
<dbReference type="OrthoDB" id="10258874at2759"/>
<dbReference type="Gene3D" id="2.40.110.10">
    <property type="entry name" value="Butyryl-CoA Dehydrogenase, subunit A, domain 2"/>
    <property type="match status" value="1"/>
</dbReference>
<feature type="region of interest" description="Disordered" evidence="4">
    <location>
        <begin position="274"/>
        <end position="333"/>
    </location>
</feature>
<dbReference type="InterPro" id="IPR024719">
    <property type="entry name" value="HpaB/PvcC/4-BUDH_C"/>
</dbReference>
<dbReference type="Pfam" id="PF11794">
    <property type="entry name" value="HpaB_N"/>
    <property type="match status" value="1"/>
</dbReference>
<dbReference type="InterPro" id="IPR036250">
    <property type="entry name" value="AcylCo_DH-like_C"/>
</dbReference>
<feature type="region of interest" description="Disordered" evidence="4">
    <location>
        <begin position="783"/>
        <end position="804"/>
    </location>
</feature>
<dbReference type="SUPFAM" id="SSF47203">
    <property type="entry name" value="Acyl-CoA dehydrogenase C-terminal domain-like"/>
    <property type="match status" value="1"/>
</dbReference>
<evidence type="ECO:0000256" key="2">
    <source>
        <dbReference type="ARBA" id="ARBA00022827"/>
    </source>
</evidence>
<evidence type="ECO:0000259" key="5">
    <source>
        <dbReference type="Pfam" id="PF03241"/>
    </source>
</evidence>
<dbReference type="EMBL" id="LSRX01000435">
    <property type="protein sequence ID" value="OLP97379.1"/>
    <property type="molecule type" value="Genomic_DNA"/>
</dbReference>
<dbReference type="Gene3D" id="1.20.140.10">
    <property type="entry name" value="Butyryl-CoA Dehydrogenase, subunit A, domain 3"/>
    <property type="match status" value="1"/>
</dbReference>
<evidence type="ECO:0000256" key="4">
    <source>
        <dbReference type="SAM" id="MobiDB-lite"/>
    </source>
</evidence>
<accession>A0A1Q9DQC0</accession>
<dbReference type="InterPro" id="IPR024674">
    <property type="entry name" value="HpaB/PvcC/4-BUDH_N"/>
</dbReference>
<feature type="compositionally biased region" description="Acidic residues" evidence="4">
    <location>
        <begin position="175"/>
        <end position="184"/>
    </location>
</feature>
<feature type="domain" description="HpaB/PvcC/4-BUDH C-terminal" evidence="5">
    <location>
        <begin position="1560"/>
        <end position="1619"/>
    </location>
</feature>
<reference evidence="7 8" key="1">
    <citation type="submission" date="2016-02" db="EMBL/GenBank/DDBJ databases">
        <title>Genome analysis of coral dinoflagellate symbionts highlights evolutionary adaptations to a symbiotic lifestyle.</title>
        <authorList>
            <person name="Aranda M."/>
            <person name="Li Y."/>
            <person name="Liew Y.J."/>
            <person name="Baumgarten S."/>
            <person name="Simakov O."/>
            <person name="Wilson M."/>
            <person name="Piel J."/>
            <person name="Ashoor H."/>
            <person name="Bougouffa S."/>
            <person name="Bajic V.B."/>
            <person name="Ryu T."/>
            <person name="Ravasi T."/>
            <person name="Bayer T."/>
            <person name="Micklem G."/>
            <person name="Kim H."/>
            <person name="Bhak J."/>
            <person name="Lajeunesse T.C."/>
            <person name="Voolstra C.R."/>
        </authorList>
    </citation>
    <scope>NUCLEOTIDE SEQUENCE [LARGE SCALE GENOMIC DNA]</scope>
    <source>
        <strain evidence="7 8">CCMP2467</strain>
    </source>
</reference>
<dbReference type="PANTHER" id="PTHR36117:SF3">
    <property type="entry name" value="4-HYDROXYPHENYLACETATE 3-MONOOXYGENASE-RELATED"/>
    <property type="match status" value="1"/>
</dbReference>
<evidence type="ECO:0000256" key="1">
    <source>
        <dbReference type="ARBA" id="ARBA00022630"/>
    </source>
</evidence>
<protein>
    <submittedName>
        <fullName evidence="7">4-hydroxybutyryl-CoA dehydratase/vinylacetyl-CoA-Delta-isomerase</fullName>
    </submittedName>
</protein>
<dbReference type="Proteomes" id="UP000186817">
    <property type="component" value="Unassembled WGS sequence"/>
</dbReference>
<dbReference type="InterPro" id="IPR009100">
    <property type="entry name" value="AcylCoA_DH/oxidase_NM_dom_sf"/>
</dbReference>
<proteinExistence type="predicted"/>
<dbReference type="InterPro" id="IPR027417">
    <property type="entry name" value="P-loop_NTPase"/>
</dbReference>
<dbReference type="SUPFAM" id="SSF52540">
    <property type="entry name" value="P-loop containing nucleoside triphosphate hydrolases"/>
    <property type="match status" value="1"/>
</dbReference>
<dbReference type="Gene3D" id="1.10.3140.10">
    <property type="entry name" value="4-hydroxybutyryl-coa dehydratase, domain 1"/>
    <property type="match status" value="1"/>
</dbReference>
<dbReference type="InterPro" id="IPR046373">
    <property type="entry name" value="Acyl-CoA_Oxase/DH_mid-dom_sf"/>
</dbReference>
<dbReference type="PANTHER" id="PTHR36117">
    <property type="entry name" value="4-HYDROXYPHENYLACETATE 3-MONOOXYGENASE-RELATED"/>
    <property type="match status" value="1"/>
</dbReference>
<keyword evidence="1" id="KW-0285">Flavoprotein</keyword>
<dbReference type="Pfam" id="PF03241">
    <property type="entry name" value="HpaB"/>
    <property type="match status" value="1"/>
</dbReference>
<dbReference type="GO" id="GO:0016627">
    <property type="term" value="F:oxidoreductase activity, acting on the CH-CH group of donors"/>
    <property type="evidence" value="ECO:0007669"/>
    <property type="project" value="InterPro"/>
</dbReference>